<organism evidence="3 4">
    <name type="scientific">Sesamum angolense</name>
    <dbReference type="NCBI Taxonomy" id="2727404"/>
    <lineage>
        <taxon>Eukaryota</taxon>
        <taxon>Viridiplantae</taxon>
        <taxon>Streptophyta</taxon>
        <taxon>Embryophyta</taxon>
        <taxon>Tracheophyta</taxon>
        <taxon>Spermatophyta</taxon>
        <taxon>Magnoliopsida</taxon>
        <taxon>eudicotyledons</taxon>
        <taxon>Gunneridae</taxon>
        <taxon>Pentapetalae</taxon>
        <taxon>asterids</taxon>
        <taxon>lamiids</taxon>
        <taxon>Lamiales</taxon>
        <taxon>Pedaliaceae</taxon>
        <taxon>Sesamum</taxon>
    </lineage>
</organism>
<evidence type="ECO:0000259" key="1">
    <source>
        <dbReference type="Pfam" id="PF07727"/>
    </source>
</evidence>
<dbReference type="EMBL" id="JACGWL010000003">
    <property type="protein sequence ID" value="KAK4406272.1"/>
    <property type="molecule type" value="Genomic_DNA"/>
</dbReference>
<dbReference type="Pfam" id="PF25597">
    <property type="entry name" value="SH3_retrovirus"/>
    <property type="match status" value="1"/>
</dbReference>
<accession>A0AAE1X7H7</accession>
<sequence>MAERRNQTLLDMVRPMMSFIELPLSFSGYALETAATTRFISYSKQTARYYFYDPSKQKVFVSRNAVFLERGFPVDTRRDELLLEESSEAPQLNVWTSSAPTISTDNAPVLHGLARVPQPPERYGFLVVIGQLDNDPKTYGKAMSDIDLEKWLEAIKSKMNSMSSNQVWTLVDRLKGVKAIGCKWVYKRKIGADGDVTTFKARLVAKGYTQRLGNDFEETFSPVAIAKSIQIMLAIVTWYDHEIWQMDMKMTFLNNFVEKDLYGSARVIHGSRRRAKVARGYDFVKNDFGPCVYKKISGSSIAFLVLYVDNILLIGNDVKILGDTKAWVKLSKQQSPKTDEELKKMLDVPYASAVGNIQYVAQCTRPNVAYALSVMSRYLACAGEPHWTAVKSILKYLRRTKDMFLIYGGGELILEDYSNSSKQDTTTNYTMEAEYIAASEAAKEAVWIKNYIQGYGA</sequence>
<dbReference type="InterPro" id="IPR057670">
    <property type="entry name" value="SH3_retrovirus"/>
</dbReference>
<feature type="domain" description="Reverse transcriptase Ty1/copia-type" evidence="1">
    <location>
        <begin position="165"/>
        <end position="262"/>
    </location>
</feature>
<evidence type="ECO:0000313" key="3">
    <source>
        <dbReference type="EMBL" id="KAK4406272.1"/>
    </source>
</evidence>
<protein>
    <submittedName>
        <fullName evidence="3">Retrovirus-related Pol polyprotein from transposon TNT 1-94</fullName>
    </submittedName>
</protein>
<reference evidence="3" key="2">
    <citation type="journal article" date="2024" name="Plant">
        <title>Genomic evolution and insights into agronomic trait innovations of Sesamum species.</title>
        <authorList>
            <person name="Miao H."/>
            <person name="Wang L."/>
            <person name="Qu L."/>
            <person name="Liu H."/>
            <person name="Sun Y."/>
            <person name="Le M."/>
            <person name="Wang Q."/>
            <person name="Wei S."/>
            <person name="Zheng Y."/>
            <person name="Lin W."/>
            <person name="Duan Y."/>
            <person name="Cao H."/>
            <person name="Xiong S."/>
            <person name="Wang X."/>
            <person name="Wei L."/>
            <person name="Li C."/>
            <person name="Ma Q."/>
            <person name="Ju M."/>
            <person name="Zhao R."/>
            <person name="Li G."/>
            <person name="Mu C."/>
            <person name="Tian Q."/>
            <person name="Mei H."/>
            <person name="Zhang T."/>
            <person name="Gao T."/>
            <person name="Zhang H."/>
        </authorList>
    </citation>
    <scope>NUCLEOTIDE SEQUENCE</scope>
    <source>
        <strain evidence="3">K16</strain>
    </source>
</reference>
<keyword evidence="4" id="KW-1185">Reference proteome</keyword>
<evidence type="ECO:0000313" key="4">
    <source>
        <dbReference type="Proteomes" id="UP001289374"/>
    </source>
</evidence>
<dbReference type="InterPro" id="IPR013103">
    <property type="entry name" value="RVT_2"/>
</dbReference>
<reference evidence="3" key="1">
    <citation type="submission" date="2020-06" db="EMBL/GenBank/DDBJ databases">
        <authorList>
            <person name="Li T."/>
            <person name="Hu X."/>
            <person name="Zhang T."/>
            <person name="Song X."/>
            <person name="Zhang H."/>
            <person name="Dai N."/>
            <person name="Sheng W."/>
            <person name="Hou X."/>
            <person name="Wei L."/>
        </authorList>
    </citation>
    <scope>NUCLEOTIDE SEQUENCE</scope>
    <source>
        <strain evidence="3">K16</strain>
        <tissue evidence="3">Leaf</tissue>
    </source>
</reference>
<proteinExistence type="predicted"/>
<name>A0AAE1X7H7_9LAMI</name>
<dbReference type="Proteomes" id="UP001289374">
    <property type="component" value="Unassembled WGS sequence"/>
</dbReference>
<dbReference type="PANTHER" id="PTHR11439:SF496">
    <property type="entry name" value="RNA-DIRECTED DNA POLYMERASE"/>
    <property type="match status" value="1"/>
</dbReference>
<dbReference type="PANTHER" id="PTHR11439">
    <property type="entry name" value="GAG-POL-RELATED RETROTRANSPOSON"/>
    <property type="match status" value="1"/>
</dbReference>
<gene>
    <name evidence="3" type="ORF">Sango_0633700</name>
</gene>
<comment type="caution">
    <text evidence="3">The sequence shown here is derived from an EMBL/GenBank/DDBJ whole genome shotgun (WGS) entry which is preliminary data.</text>
</comment>
<dbReference type="AlphaFoldDB" id="A0AAE1X7H7"/>
<dbReference type="Pfam" id="PF07727">
    <property type="entry name" value="RVT_2"/>
    <property type="match status" value="1"/>
</dbReference>
<feature type="domain" description="Retroviral polymerase SH3-like" evidence="2">
    <location>
        <begin position="37"/>
        <end position="76"/>
    </location>
</feature>
<evidence type="ECO:0000259" key="2">
    <source>
        <dbReference type="Pfam" id="PF25597"/>
    </source>
</evidence>